<dbReference type="AlphaFoldDB" id="B0XD68"/>
<feature type="signal peptide" evidence="1">
    <location>
        <begin position="1"/>
        <end position="25"/>
    </location>
</feature>
<organism>
    <name type="scientific">Culex quinquefasciatus</name>
    <name type="common">Southern house mosquito</name>
    <name type="synonym">Culex pungens</name>
    <dbReference type="NCBI Taxonomy" id="7176"/>
    <lineage>
        <taxon>Eukaryota</taxon>
        <taxon>Metazoa</taxon>
        <taxon>Ecdysozoa</taxon>
        <taxon>Arthropoda</taxon>
        <taxon>Hexapoda</taxon>
        <taxon>Insecta</taxon>
        <taxon>Pterygota</taxon>
        <taxon>Neoptera</taxon>
        <taxon>Endopterygota</taxon>
        <taxon>Diptera</taxon>
        <taxon>Nematocera</taxon>
        <taxon>Culicoidea</taxon>
        <taxon>Culicidae</taxon>
        <taxon>Culicinae</taxon>
        <taxon>Culicini</taxon>
        <taxon>Culex</taxon>
        <taxon>Culex</taxon>
    </lineage>
</organism>
<dbReference type="HOGENOM" id="CLU_115081_0_0_1"/>
<dbReference type="EMBL" id="DS232744">
    <property type="protein sequence ID" value="EDS45322.1"/>
    <property type="molecule type" value="Genomic_DNA"/>
</dbReference>
<feature type="chain" id="PRO_5014567303" description="MD-2-related lipid-recognition domain-containing protein" evidence="1">
    <location>
        <begin position="26"/>
        <end position="185"/>
    </location>
</feature>
<accession>B0XD68</accession>
<reference evidence="3" key="2">
    <citation type="submission" date="2021-02" db="UniProtKB">
        <authorList>
            <consortium name="EnsemblMetazoa"/>
        </authorList>
    </citation>
    <scope>IDENTIFICATION</scope>
    <source>
        <strain evidence="3">JHB</strain>
    </source>
</reference>
<dbReference type="EnsemblMetazoa" id="CPIJ017101-RA">
    <property type="protein sequence ID" value="CPIJ017101-PA"/>
    <property type="gene ID" value="CPIJ017101"/>
</dbReference>
<dbReference type="VEuPathDB" id="VectorBase:CPIJ017101"/>
<dbReference type="STRING" id="7176.B0XD68"/>
<evidence type="ECO:0000256" key="1">
    <source>
        <dbReference type="SAM" id="SignalP"/>
    </source>
</evidence>
<sequence>MLATCSTTCLLACFCCFLLAAFVAQIELMFERFEQINGTGIAECNVRVRKFNRTTASLLGNVTVKVELDNSFQGIMKLYHSPLGNNQFVWYPFKIGPMGVCDFTRNIWPDFYDHYVNYVKNLPEVGECPVRARTSIVRDFILDGKRAIRSIPEGLWKVQFWLTNDEESVVTEVYVKVYKDGYFLR</sequence>
<dbReference type="VEuPathDB" id="VectorBase:CQUJHB008007"/>
<gene>
    <name evidence="3" type="primary">6051105</name>
    <name evidence="2" type="ORF">CpipJ_CPIJ017101</name>
</gene>
<dbReference type="OrthoDB" id="7755558at2759"/>
<dbReference type="PANTHER" id="PTHR21112:SF0">
    <property type="entry name" value="CHEMOSENSORY PROTEIN A 29A-RELATED"/>
    <property type="match status" value="1"/>
</dbReference>
<dbReference type="KEGG" id="cqu:CpipJ_CPIJ017101"/>
<dbReference type="eggNOG" id="ENOG502RM63">
    <property type="taxonomic scope" value="Eukaryota"/>
</dbReference>
<name>B0XD68_CULQU</name>
<dbReference type="InParanoid" id="B0XD68"/>
<evidence type="ECO:0008006" key="5">
    <source>
        <dbReference type="Google" id="ProtNLM"/>
    </source>
</evidence>
<evidence type="ECO:0000313" key="4">
    <source>
        <dbReference type="Proteomes" id="UP000002320"/>
    </source>
</evidence>
<keyword evidence="4" id="KW-1185">Reference proteome</keyword>
<dbReference type="OMA" id="AGHYWIK"/>
<evidence type="ECO:0000313" key="2">
    <source>
        <dbReference type="EMBL" id="EDS45322.1"/>
    </source>
</evidence>
<dbReference type="PANTHER" id="PTHR21112">
    <property type="entry name" value="CHEMOSENSORY PROTEIN A 29A-RELATED"/>
    <property type="match status" value="1"/>
</dbReference>
<dbReference type="Proteomes" id="UP000002320">
    <property type="component" value="Unassembled WGS sequence"/>
</dbReference>
<proteinExistence type="predicted"/>
<keyword evidence="1" id="KW-0732">Signal</keyword>
<evidence type="ECO:0000313" key="3">
    <source>
        <dbReference type="EnsemblMetazoa" id="CPIJ017101-PA"/>
    </source>
</evidence>
<reference evidence="2" key="1">
    <citation type="submission" date="2007-03" db="EMBL/GenBank/DDBJ databases">
        <title>Annotation of Culex pipiens quinquefasciatus.</title>
        <authorList>
            <consortium name="The Broad Institute Genome Sequencing Platform"/>
            <person name="Atkinson P.W."/>
            <person name="Hemingway J."/>
            <person name="Christensen B.M."/>
            <person name="Higgs S."/>
            <person name="Kodira C."/>
            <person name="Hannick L."/>
            <person name="Megy K."/>
            <person name="O'Leary S."/>
            <person name="Pearson M."/>
            <person name="Haas B.J."/>
            <person name="Mauceli E."/>
            <person name="Wortman J.R."/>
            <person name="Lee N.H."/>
            <person name="Guigo R."/>
            <person name="Stanke M."/>
            <person name="Alvarado L."/>
            <person name="Amedeo P."/>
            <person name="Antoine C.H."/>
            <person name="Arensburger P."/>
            <person name="Bidwell S.L."/>
            <person name="Crawford M."/>
            <person name="Camaro F."/>
            <person name="Devon K."/>
            <person name="Engels R."/>
            <person name="Hammond M."/>
            <person name="Howarth C."/>
            <person name="Koehrsen M."/>
            <person name="Lawson D."/>
            <person name="Montgomery P."/>
            <person name="Nene V."/>
            <person name="Nusbaum C."/>
            <person name="Puiu D."/>
            <person name="Romero-Severson J."/>
            <person name="Severson D.W."/>
            <person name="Shumway M."/>
            <person name="Sisk P."/>
            <person name="Stolte C."/>
            <person name="Zeng Q."/>
            <person name="Eisenstadt E."/>
            <person name="Fraser-Liggett C."/>
            <person name="Strausberg R."/>
            <person name="Galagan J."/>
            <person name="Birren B."/>
            <person name="Collins F.H."/>
        </authorList>
    </citation>
    <scope>NUCLEOTIDE SEQUENCE [LARGE SCALE GENOMIC DNA]</scope>
    <source>
        <strain evidence="2">JHB</strain>
    </source>
</reference>
<protein>
    <recommendedName>
        <fullName evidence="5">MD-2-related lipid-recognition domain-containing protein</fullName>
    </recommendedName>
</protein>